<dbReference type="KEGG" id="nno:NONO_c36550"/>
<dbReference type="GO" id="GO:0004096">
    <property type="term" value="F:catalase activity"/>
    <property type="evidence" value="ECO:0007669"/>
    <property type="project" value="UniProtKB-UniRule"/>
</dbReference>
<feature type="site" description="Transition state stabilizer" evidence="10">
    <location>
        <position position="94"/>
    </location>
</feature>
<dbReference type="CDD" id="cd00649">
    <property type="entry name" value="catalase_peroxidase_1"/>
    <property type="match status" value="1"/>
</dbReference>
<evidence type="ECO:0000256" key="7">
    <source>
        <dbReference type="ARBA" id="ARBA00049145"/>
    </source>
</evidence>
<dbReference type="NCBIfam" id="NF011635">
    <property type="entry name" value="PRK15061.1"/>
    <property type="match status" value="1"/>
</dbReference>
<accession>W5TGW9</accession>
<dbReference type="HOGENOM" id="CLU_025424_2_0_11"/>
<evidence type="ECO:0000256" key="3">
    <source>
        <dbReference type="ARBA" id="ARBA00022723"/>
    </source>
</evidence>
<dbReference type="HAMAP" id="MF_01961">
    <property type="entry name" value="Catal_peroxid"/>
    <property type="match status" value="1"/>
</dbReference>
<gene>
    <name evidence="14" type="primary">katG2</name>
    <name evidence="10" type="synonym">katG</name>
    <name evidence="14" type="ORF">NONO_c36550</name>
</gene>
<comment type="PTM">
    <text evidence="10">Formation of the three residue Trp-Tyr-Met cross-link is important for the catalase, but not the peroxidase activity of the enzyme.</text>
</comment>
<evidence type="ECO:0000256" key="2">
    <source>
        <dbReference type="ARBA" id="ARBA00022617"/>
    </source>
</evidence>
<keyword evidence="1 10" id="KW-0575">Peroxidase</keyword>
<keyword evidence="4 10" id="KW-0560">Oxidoreductase</keyword>
<name>W5TGW9_9NOCA</name>
<dbReference type="PROSITE" id="PS00436">
    <property type="entry name" value="PEROXIDASE_2"/>
    <property type="match status" value="1"/>
</dbReference>
<comment type="subunit">
    <text evidence="10">Homodimer or homotetramer.</text>
</comment>
<feature type="region of interest" description="Disordered" evidence="12">
    <location>
        <begin position="344"/>
        <end position="366"/>
    </location>
</feature>
<comment type="catalytic activity">
    <reaction evidence="8 10 11">
        <text>H2O2 + AH2 = A + 2 H2O</text>
        <dbReference type="Rhea" id="RHEA:30275"/>
        <dbReference type="ChEBI" id="CHEBI:13193"/>
        <dbReference type="ChEBI" id="CHEBI:15377"/>
        <dbReference type="ChEBI" id="CHEBI:16240"/>
        <dbReference type="ChEBI" id="CHEBI:17499"/>
        <dbReference type="EC" id="1.11.1.21"/>
    </reaction>
</comment>
<evidence type="ECO:0000256" key="12">
    <source>
        <dbReference type="SAM" id="MobiDB-lite"/>
    </source>
</evidence>
<evidence type="ECO:0000256" key="8">
    <source>
        <dbReference type="ARBA" id="ARBA00051651"/>
    </source>
</evidence>
<evidence type="ECO:0000256" key="5">
    <source>
        <dbReference type="ARBA" id="ARBA00023004"/>
    </source>
</evidence>
<sequence>MTDSDNNGCPVRTGSFTRPEAVGGVPDWWPGQLNLRVLQQNPPALDPMDEDFDYGAAFDTLDLAAVRADLEALMTDSQDWWPADFGHYGPFFIRMAWHAAGTYRIDDGRGGAGHGMQRFTPINSWPDNANLDKARRLLWPVKQKYGEKLSWADLMEFAGNCALESMGFETMGFGGGRVDWWQGDDTYWGPERTWMGDERFSGTHELEQPLAAAQMGLIYVNPEGPDGNPDPRASAVDIRETFRRMAMNDIETAALIAGGHTFGKTHGAGPQDAVGPAPAAAPLEEQDLGWKNSFGTGVGADTTSSGIEVTWTQTPTQWDNTFLENLYGFDWEVYRGPGGLWQWRPKDGAGAGTTPSPDDPNRKHAPNMLTSDIALKVDPVYQEITRRWLNNPAELAEEFRRAWFKLIHRDLGPITRYRGSLVPKTPQLFQDPIEPVTHALIGAEEIETLKGELLASGPTPRQLIYTAWSAASTFRGSDMRGGANGGRIRLAPQRNWERNQPDQLAQVIAALERVQQRFDQDRSDDIRVSFADLVVLGGCAAIEHAARTAGHDVTVPFTPGRGDALQEWTEIESFDALEGPADGFRNHVAKGAPLEPEYLLIDKADLLNLTVPEMTVLLGGLRVLDGNYRQSPLGVFTATPGVLTNDFFVNLLDMDTVWKASPADDGTYIGTDRRTGDHRWVASRVDLAFGWDAQLRAVAEVYAAESGTPKFIRDFIRTWDKVMNLDRFDLHA</sequence>
<dbReference type="EC" id="1.11.1.21" evidence="10 11"/>
<dbReference type="PATRIC" id="fig|1415166.3.peg.3751"/>
<dbReference type="InterPro" id="IPR010255">
    <property type="entry name" value="Haem_peroxidase_sf"/>
</dbReference>
<comment type="caution">
    <text evidence="10">Lacks conserved residue(s) required for the propagation of feature annotation.</text>
</comment>
<keyword evidence="6 10" id="KW-0376">Hydrogen peroxide</keyword>
<proteinExistence type="inferred from homology"/>
<evidence type="ECO:0000256" key="10">
    <source>
        <dbReference type="HAMAP-Rule" id="MF_01961"/>
    </source>
</evidence>
<dbReference type="Proteomes" id="UP000019150">
    <property type="component" value="Chromosome"/>
</dbReference>
<dbReference type="PRINTS" id="PR00458">
    <property type="entry name" value="PEROXIDASE"/>
</dbReference>
<dbReference type="GO" id="GO:0005829">
    <property type="term" value="C:cytosol"/>
    <property type="evidence" value="ECO:0007669"/>
    <property type="project" value="TreeGrafter"/>
</dbReference>
<feature type="domain" description="Plant heme peroxidase family profile" evidence="13">
    <location>
        <begin position="131"/>
        <end position="406"/>
    </location>
</feature>
<dbReference type="OrthoDB" id="9759743at2"/>
<reference evidence="14 15" key="1">
    <citation type="journal article" date="2014" name="Appl. Environ. Microbiol.">
        <title>Insights into the Microbial Degradation of Rubber and Gutta-Percha by Analysis of the Complete Genome of Nocardia nova SH22a.</title>
        <authorList>
            <person name="Luo Q."/>
            <person name="Hiessl S."/>
            <person name="Poehlein A."/>
            <person name="Daniel R."/>
            <person name="Steinbuchel A."/>
        </authorList>
    </citation>
    <scope>NUCLEOTIDE SEQUENCE [LARGE SCALE GENOMIC DNA]</scope>
    <source>
        <strain evidence="14">SH22a</strain>
    </source>
</reference>
<dbReference type="FunFam" id="1.10.520.10:FF:000002">
    <property type="entry name" value="Catalase-peroxidase"/>
    <property type="match status" value="1"/>
</dbReference>
<dbReference type="InterPro" id="IPR019793">
    <property type="entry name" value="Peroxidases_heam-ligand_BS"/>
</dbReference>
<dbReference type="PROSITE" id="PS50873">
    <property type="entry name" value="PEROXIDASE_4"/>
    <property type="match status" value="1"/>
</dbReference>
<dbReference type="NCBIfam" id="TIGR00198">
    <property type="entry name" value="cat_per_HPI"/>
    <property type="match status" value="1"/>
</dbReference>
<dbReference type="PANTHER" id="PTHR30555">
    <property type="entry name" value="HYDROPEROXIDASE I, BIFUNCTIONAL CATALASE-PEROXIDASE"/>
    <property type="match status" value="1"/>
</dbReference>
<comment type="catalytic activity">
    <reaction evidence="7 10 11">
        <text>2 H2O2 = O2 + 2 H2O</text>
        <dbReference type="Rhea" id="RHEA:20309"/>
        <dbReference type="ChEBI" id="CHEBI:15377"/>
        <dbReference type="ChEBI" id="CHEBI:15379"/>
        <dbReference type="ChEBI" id="CHEBI:16240"/>
        <dbReference type="EC" id="1.11.1.21"/>
    </reaction>
</comment>
<keyword evidence="2 10" id="KW-0349">Heme</keyword>
<dbReference type="Gene3D" id="1.10.420.10">
    <property type="entry name" value="Peroxidase, domain 2"/>
    <property type="match status" value="2"/>
</dbReference>
<dbReference type="Pfam" id="PF00141">
    <property type="entry name" value="peroxidase"/>
    <property type="match status" value="2"/>
</dbReference>
<evidence type="ECO:0000256" key="9">
    <source>
        <dbReference type="ARBA" id="ARBA00060838"/>
    </source>
</evidence>
<dbReference type="Gene3D" id="1.10.520.10">
    <property type="match status" value="2"/>
</dbReference>
<feature type="region of interest" description="Disordered" evidence="12">
    <location>
        <begin position="1"/>
        <end position="20"/>
    </location>
</feature>
<evidence type="ECO:0000256" key="1">
    <source>
        <dbReference type="ARBA" id="ARBA00022559"/>
    </source>
</evidence>
<dbReference type="STRING" id="1415166.NONO_c36550"/>
<feature type="cross-link" description="Tryptophyl-tyrosyl-methioninium (Tyr-Met) (with Trp-97)" evidence="10">
    <location>
        <begin position="219"/>
        <end position="245"/>
    </location>
</feature>
<keyword evidence="3 10" id="KW-0479">Metal-binding</keyword>
<dbReference type="PANTHER" id="PTHR30555:SF0">
    <property type="entry name" value="CATALASE-PEROXIDASE"/>
    <property type="match status" value="1"/>
</dbReference>
<evidence type="ECO:0000313" key="15">
    <source>
        <dbReference type="Proteomes" id="UP000019150"/>
    </source>
</evidence>
<dbReference type="eggNOG" id="COG0376">
    <property type="taxonomic scope" value="Bacteria"/>
</dbReference>
<dbReference type="PROSITE" id="PS00435">
    <property type="entry name" value="PEROXIDASE_1"/>
    <property type="match status" value="1"/>
</dbReference>
<evidence type="ECO:0000313" key="14">
    <source>
        <dbReference type="EMBL" id="AHH18442.1"/>
    </source>
</evidence>
<dbReference type="GO" id="GO:0070301">
    <property type="term" value="P:cellular response to hydrogen peroxide"/>
    <property type="evidence" value="ECO:0007669"/>
    <property type="project" value="TreeGrafter"/>
</dbReference>
<comment type="similarity">
    <text evidence="9 10 11">Belongs to the peroxidase family. Peroxidase/catalase subfamily.</text>
</comment>
<evidence type="ECO:0000256" key="11">
    <source>
        <dbReference type="RuleBase" id="RU003451"/>
    </source>
</evidence>
<comment type="cofactor">
    <cofactor evidence="10">
        <name>heme b</name>
        <dbReference type="ChEBI" id="CHEBI:60344"/>
    </cofactor>
    <text evidence="10">Binds 1 heme b (iron(II)-protoporphyrin IX) group per dimer.</text>
</comment>
<organism evidence="14 15">
    <name type="scientific">Nocardia nova SH22a</name>
    <dbReference type="NCBI Taxonomy" id="1415166"/>
    <lineage>
        <taxon>Bacteria</taxon>
        <taxon>Bacillati</taxon>
        <taxon>Actinomycetota</taxon>
        <taxon>Actinomycetes</taxon>
        <taxon>Mycobacteriales</taxon>
        <taxon>Nocardiaceae</taxon>
        <taxon>Nocardia</taxon>
    </lineage>
</organism>
<evidence type="ECO:0000259" key="13">
    <source>
        <dbReference type="PROSITE" id="PS50873"/>
    </source>
</evidence>
<evidence type="ECO:0000256" key="6">
    <source>
        <dbReference type="ARBA" id="ARBA00023324"/>
    </source>
</evidence>
<keyword evidence="15" id="KW-1185">Reference proteome</keyword>
<feature type="active site" description="Proton acceptor" evidence="10">
    <location>
        <position position="98"/>
    </location>
</feature>
<protein>
    <recommendedName>
        <fullName evidence="10 11">Catalase-peroxidase</fullName>
        <shortName evidence="10">CP</shortName>
        <ecNumber evidence="10 11">1.11.1.21</ecNumber>
    </recommendedName>
    <alternativeName>
        <fullName evidence="10">Peroxidase/catalase</fullName>
    </alternativeName>
</protein>
<dbReference type="AlphaFoldDB" id="W5TGW9"/>
<dbReference type="GO" id="GO:0042744">
    <property type="term" value="P:hydrogen peroxide catabolic process"/>
    <property type="evidence" value="ECO:0007669"/>
    <property type="project" value="UniProtKB-KW"/>
</dbReference>
<dbReference type="CDD" id="cd08200">
    <property type="entry name" value="catalase_peroxidase_2"/>
    <property type="match status" value="1"/>
</dbReference>
<dbReference type="PRINTS" id="PR00460">
    <property type="entry name" value="BPEROXIDASE"/>
</dbReference>
<dbReference type="InterPro" id="IPR002016">
    <property type="entry name" value="Haem_peroxidase"/>
</dbReference>
<dbReference type="FunFam" id="1.10.420.10:FF:000004">
    <property type="entry name" value="Catalase-peroxidase"/>
    <property type="match status" value="1"/>
</dbReference>
<dbReference type="SUPFAM" id="SSF48113">
    <property type="entry name" value="Heme-dependent peroxidases"/>
    <property type="match status" value="2"/>
</dbReference>
<feature type="binding site" description="axial binding residue" evidence="10">
    <location>
        <position position="260"/>
    </location>
    <ligand>
        <name>heme b</name>
        <dbReference type="ChEBI" id="CHEBI:60344"/>
    </ligand>
    <ligandPart>
        <name>Fe</name>
        <dbReference type="ChEBI" id="CHEBI:18248"/>
    </ligandPart>
</feature>
<dbReference type="EMBL" id="CP006850">
    <property type="protein sequence ID" value="AHH18442.1"/>
    <property type="molecule type" value="Genomic_DNA"/>
</dbReference>
<dbReference type="InterPro" id="IPR000763">
    <property type="entry name" value="Catalase_peroxidase"/>
</dbReference>
<dbReference type="GO" id="GO:0046872">
    <property type="term" value="F:metal ion binding"/>
    <property type="evidence" value="ECO:0007669"/>
    <property type="project" value="UniProtKB-KW"/>
</dbReference>
<evidence type="ECO:0000256" key="4">
    <source>
        <dbReference type="ARBA" id="ARBA00023002"/>
    </source>
</evidence>
<dbReference type="GO" id="GO:0020037">
    <property type="term" value="F:heme binding"/>
    <property type="evidence" value="ECO:0007669"/>
    <property type="project" value="InterPro"/>
</dbReference>
<comment type="function">
    <text evidence="10">Bifunctional enzyme with both catalase and broad-spectrum peroxidase activity.</text>
</comment>
<dbReference type="RefSeq" id="WP_025349879.1">
    <property type="nucleotide sequence ID" value="NZ_CP006850.1"/>
</dbReference>
<keyword evidence="5 10" id="KW-0408">Iron</keyword>
<dbReference type="InterPro" id="IPR019794">
    <property type="entry name" value="Peroxidases_AS"/>
</dbReference>